<dbReference type="InterPro" id="IPR056557">
    <property type="entry name" value="NELF-A_N"/>
</dbReference>
<evidence type="ECO:0000256" key="1">
    <source>
        <dbReference type="SAM" id="MobiDB-lite"/>
    </source>
</evidence>
<evidence type="ECO:0000313" key="3">
    <source>
        <dbReference type="EMBL" id="KAF9578167.1"/>
    </source>
</evidence>
<evidence type="ECO:0000259" key="2">
    <source>
        <dbReference type="Pfam" id="PF23553"/>
    </source>
</evidence>
<evidence type="ECO:0000313" key="4">
    <source>
        <dbReference type="Proteomes" id="UP000780801"/>
    </source>
</evidence>
<feature type="region of interest" description="Disordered" evidence="1">
    <location>
        <begin position="197"/>
        <end position="222"/>
    </location>
</feature>
<comment type="caution">
    <text evidence="3">The sequence shown here is derived from an EMBL/GenBank/DDBJ whole genome shotgun (WGS) entry which is preliminary data.</text>
</comment>
<accession>A0A9P6FMI3</accession>
<organism evidence="3 4">
    <name type="scientific">Lunasporangiospora selenospora</name>
    <dbReference type="NCBI Taxonomy" id="979761"/>
    <lineage>
        <taxon>Eukaryota</taxon>
        <taxon>Fungi</taxon>
        <taxon>Fungi incertae sedis</taxon>
        <taxon>Mucoromycota</taxon>
        <taxon>Mortierellomycotina</taxon>
        <taxon>Mortierellomycetes</taxon>
        <taxon>Mortierellales</taxon>
        <taxon>Mortierellaceae</taxon>
        <taxon>Lunasporangiospora</taxon>
    </lineage>
</organism>
<name>A0A9P6FMI3_9FUNG</name>
<feature type="region of interest" description="Disordered" evidence="1">
    <location>
        <begin position="266"/>
        <end position="306"/>
    </location>
</feature>
<dbReference type="Proteomes" id="UP000780801">
    <property type="component" value="Unassembled WGS sequence"/>
</dbReference>
<reference evidence="3" key="1">
    <citation type="journal article" date="2020" name="Fungal Divers.">
        <title>Resolving the Mortierellaceae phylogeny through synthesis of multi-gene phylogenetics and phylogenomics.</title>
        <authorList>
            <person name="Vandepol N."/>
            <person name="Liber J."/>
            <person name="Desiro A."/>
            <person name="Na H."/>
            <person name="Kennedy M."/>
            <person name="Barry K."/>
            <person name="Grigoriev I.V."/>
            <person name="Miller A.N."/>
            <person name="O'Donnell K."/>
            <person name="Stajich J.E."/>
            <person name="Bonito G."/>
        </authorList>
    </citation>
    <scope>NUCLEOTIDE SEQUENCE</scope>
    <source>
        <strain evidence="3">KOD1015</strain>
    </source>
</reference>
<feature type="domain" description="NELF-A N-terminal" evidence="2">
    <location>
        <begin position="24"/>
        <end position="145"/>
    </location>
</feature>
<dbReference type="AlphaFoldDB" id="A0A9P6FMI3"/>
<gene>
    <name evidence="3" type="ORF">BGW38_006177</name>
</gene>
<feature type="compositionally biased region" description="Low complexity" evidence="1">
    <location>
        <begin position="207"/>
        <end position="222"/>
    </location>
</feature>
<feature type="compositionally biased region" description="Pro residues" evidence="1">
    <location>
        <begin position="241"/>
        <end position="252"/>
    </location>
</feature>
<dbReference type="Pfam" id="PF23553">
    <property type="entry name" value="NELF-A_N"/>
    <property type="match status" value="1"/>
</dbReference>
<feature type="region of interest" description="Disordered" evidence="1">
    <location>
        <begin position="239"/>
        <end position="258"/>
    </location>
</feature>
<dbReference type="EMBL" id="JAABOA010003937">
    <property type="protein sequence ID" value="KAF9578167.1"/>
    <property type="molecule type" value="Genomic_DNA"/>
</dbReference>
<proteinExistence type="predicted"/>
<keyword evidence="4" id="KW-1185">Reference proteome</keyword>
<protein>
    <recommendedName>
        <fullName evidence="2">NELF-A N-terminal domain-containing protein</fullName>
    </recommendedName>
</protein>
<dbReference type="OrthoDB" id="2135488at2759"/>
<sequence length="335" mass="36571">MERLKGEGVQDWLVQHLTSPWHGHQTVASELGNDILVNIKERWSQLESSVRLGVLFSLISLKKAQQIQLREKCQELIDSACTDTDDWVKLISQMLKDYPKEASLRFNVEQFSGQEQLGSLMKVLQDNIVQNGIKFHPKEYAYLNESVCKAGQGKDPNTGTYPPPSGPSLQQHFSLRDTNSSIHTSRAERLKKMAEQASPILPLSANTTPPMGTTGTLPGQSGAGVASVAAGAAGTTAPGALPAPIPGGPPRPVRSASSGLFVNRKPAGFLRNNAPRPMPLPRNPSTGQLPLRSPRLDQPLTPRLNQKSSRIQILDIQQGNEIMQSMNDAKLRLEQ</sequence>
<feature type="non-terminal residue" evidence="3">
    <location>
        <position position="1"/>
    </location>
</feature>